<dbReference type="SUPFAM" id="SSF49764">
    <property type="entry name" value="HSP20-like chaperones"/>
    <property type="match status" value="1"/>
</dbReference>
<evidence type="ECO:0000313" key="4">
    <source>
        <dbReference type="EMBL" id="QAT65654.1"/>
    </source>
</evidence>
<accession>A0AAJ4D2L9</accession>
<dbReference type="GeneID" id="82853507"/>
<comment type="similarity">
    <text evidence="1 2">Belongs to the small heat shock protein (HSP20) family.</text>
</comment>
<dbReference type="RefSeq" id="WP_046129539.1">
    <property type="nucleotide sequence ID" value="NZ_CP035232.1"/>
</dbReference>
<evidence type="ECO:0000256" key="1">
    <source>
        <dbReference type="PROSITE-ProRule" id="PRU00285"/>
    </source>
</evidence>
<evidence type="ECO:0000256" key="2">
    <source>
        <dbReference type="RuleBase" id="RU003616"/>
    </source>
</evidence>
<dbReference type="AlphaFoldDB" id="A0AAJ4D2L9"/>
<dbReference type="EMBL" id="CP035232">
    <property type="protein sequence ID" value="QAT65654.1"/>
    <property type="molecule type" value="Genomic_DNA"/>
</dbReference>
<reference evidence="4 5" key="1">
    <citation type="submission" date="2019-01" db="EMBL/GenBank/DDBJ databases">
        <title>Genome sequence of Bacillus glycinifermentans SRCM103574.</title>
        <authorList>
            <person name="Kong H.-J."/>
            <person name="Jeong S.-Y."/>
            <person name="Jeong D.-Y."/>
        </authorList>
    </citation>
    <scope>NUCLEOTIDE SEQUENCE [LARGE SCALE GENOMIC DNA]</scope>
    <source>
        <strain evidence="4 5">SRCM103574</strain>
    </source>
</reference>
<organism evidence="4 5">
    <name type="scientific">Bacillus glycinifermentans</name>
    <dbReference type="NCBI Taxonomy" id="1664069"/>
    <lineage>
        <taxon>Bacteria</taxon>
        <taxon>Bacillati</taxon>
        <taxon>Bacillota</taxon>
        <taxon>Bacilli</taxon>
        <taxon>Bacillales</taxon>
        <taxon>Bacillaceae</taxon>
        <taxon>Bacillus</taxon>
    </lineage>
</organism>
<dbReference type="InterPro" id="IPR002068">
    <property type="entry name" value="A-crystallin/Hsp20_dom"/>
</dbReference>
<dbReference type="Proteomes" id="UP000288675">
    <property type="component" value="Chromosome"/>
</dbReference>
<protein>
    <submittedName>
        <fullName evidence="4">Hsp20/alpha crystallin family protein</fullName>
    </submittedName>
</protein>
<dbReference type="CDD" id="cd06464">
    <property type="entry name" value="ACD_sHsps-like"/>
    <property type="match status" value="1"/>
</dbReference>
<dbReference type="Gene3D" id="2.60.40.790">
    <property type="match status" value="1"/>
</dbReference>
<evidence type="ECO:0000313" key="5">
    <source>
        <dbReference type="Proteomes" id="UP000288675"/>
    </source>
</evidence>
<dbReference type="PROSITE" id="PS01031">
    <property type="entry name" value="SHSP"/>
    <property type="match status" value="1"/>
</dbReference>
<proteinExistence type="inferred from homology"/>
<name>A0AAJ4D2L9_9BACI</name>
<evidence type="ECO:0000259" key="3">
    <source>
        <dbReference type="PROSITE" id="PS01031"/>
    </source>
</evidence>
<sequence>MDADKMKQWLDLAQTLYGGEFWKTVFDDEQGKGFTNGNPNFPFQTGVQQEKERKSDFPLIDIVDTFDEIRFLIYLPGFRKQDVELLSYETYFIVRGSRKSYFPEDKFKQREGKYGEFERKIDLDIPIDGNGRIHAVFKDGILYVTIPKDQTEARSITIRD</sequence>
<dbReference type="InterPro" id="IPR008978">
    <property type="entry name" value="HSP20-like_chaperone"/>
</dbReference>
<dbReference type="Pfam" id="PF00011">
    <property type="entry name" value="HSP20"/>
    <property type="match status" value="1"/>
</dbReference>
<feature type="domain" description="SHSP" evidence="3">
    <location>
        <begin position="50"/>
        <end position="160"/>
    </location>
</feature>
<gene>
    <name evidence="4" type="ORF">EQZ20_12595</name>
</gene>
<dbReference type="KEGG" id="bgy:BGLY_2491"/>